<keyword evidence="1" id="KW-0175">Coiled coil</keyword>
<keyword evidence="4" id="KW-1185">Reference proteome</keyword>
<feature type="coiled-coil region" evidence="1">
    <location>
        <begin position="233"/>
        <end position="278"/>
    </location>
</feature>
<accession>A0A225UMY6</accession>
<dbReference type="OrthoDB" id="74987at2759"/>
<gene>
    <name evidence="3" type="ORF">PHMEG_00035767</name>
</gene>
<sequence>MCDKYRGFAASLAKQGGSEFTDTIQSDERADVDQVWDPREFSDALAKLATRLQATQAQAIHQAIAEATVNTKEGVSAPLVSELEAAKKSLKFLWSEGVSVEGESDEQLPWYLRAVSTVKRHRDINDLTVTALKRDLAASEAEKKTVLDSKVKWQEANNLLRFEKDTLLREMELLRQTLLKRKEQELEELRADYDVRIEQLKQRQDRAIMKSDQDYEAAMNQLRDMLETERRATSHCKNELMELRMALERTEEELKEAQQKLDKETDELRETASKWKRKAKLATKNGGVVKAGLHMSSSSHGTEEDSDASYRMMHPQSRRASNAMADLSSLMEQSLVSIRKESLVPPTPRHR</sequence>
<organism evidence="3 4">
    <name type="scientific">Phytophthora megakarya</name>
    <dbReference type="NCBI Taxonomy" id="4795"/>
    <lineage>
        <taxon>Eukaryota</taxon>
        <taxon>Sar</taxon>
        <taxon>Stramenopiles</taxon>
        <taxon>Oomycota</taxon>
        <taxon>Peronosporomycetes</taxon>
        <taxon>Peronosporales</taxon>
        <taxon>Peronosporaceae</taxon>
        <taxon>Phytophthora</taxon>
    </lineage>
</organism>
<feature type="region of interest" description="Disordered" evidence="2">
    <location>
        <begin position="286"/>
        <end position="326"/>
    </location>
</feature>
<dbReference type="Proteomes" id="UP000198211">
    <property type="component" value="Unassembled WGS sequence"/>
</dbReference>
<comment type="caution">
    <text evidence="3">The sequence shown here is derived from an EMBL/GenBank/DDBJ whole genome shotgun (WGS) entry which is preliminary data.</text>
</comment>
<evidence type="ECO:0000256" key="1">
    <source>
        <dbReference type="SAM" id="Coils"/>
    </source>
</evidence>
<proteinExistence type="predicted"/>
<reference evidence="4" key="1">
    <citation type="submission" date="2017-03" db="EMBL/GenBank/DDBJ databases">
        <title>Phytopthora megakarya and P. palmivora, two closely related causual agents of cacao black pod achieved similar genome size and gene model numbers by different mechanisms.</title>
        <authorList>
            <person name="Ali S."/>
            <person name="Shao J."/>
            <person name="Larry D.J."/>
            <person name="Kronmiller B."/>
            <person name="Shen D."/>
            <person name="Strem M.D."/>
            <person name="Melnick R.L."/>
            <person name="Guiltinan M.J."/>
            <person name="Tyler B.M."/>
            <person name="Meinhardt L.W."/>
            <person name="Bailey B.A."/>
        </authorList>
    </citation>
    <scope>NUCLEOTIDE SEQUENCE [LARGE SCALE GENOMIC DNA]</scope>
    <source>
        <strain evidence="4">zdho120</strain>
    </source>
</reference>
<dbReference type="STRING" id="4795.A0A225UMY6"/>
<feature type="coiled-coil region" evidence="1">
    <location>
        <begin position="168"/>
        <end position="203"/>
    </location>
</feature>
<dbReference type="EMBL" id="NBNE01014301">
    <property type="protein sequence ID" value="OWY94484.1"/>
    <property type="molecule type" value="Genomic_DNA"/>
</dbReference>
<dbReference type="AlphaFoldDB" id="A0A225UMY6"/>
<protein>
    <submittedName>
        <fullName evidence="3">Uncharacterized protein</fullName>
    </submittedName>
</protein>
<name>A0A225UMY6_9STRA</name>
<evidence type="ECO:0000313" key="4">
    <source>
        <dbReference type="Proteomes" id="UP000198211"/>
    </source>
</evidence>
<evidence type="ECO:0000256" key="2">
    <source>
        <dbReference type="SAM" id="MobiDB-lite"/>
    </source>
</evidence>
<evidence type="ECO:0000313" key="3">
    <source>
        <dbReference type="EMBL" id="OWY94484.1"/>
    </source>
</evidence>